<reference evidence="2 3" key="1">
    <citation type="submission" date="2024-04" db="EMBL/GenBank/DDBJ databases">
        <title>Tritrichomonas musculus Genome.</title>
        <authorList>
            <person name="Alves-Ferreira E."/>
            <person name="Grigg M."/>
            <person name="Lorenzi H."/>
            <person name="Galac M."/>
        </authorList>
    </citation>
    <scope>NUCLEOTIDE SEQUENCE [LARGE SCALE GENOMIC DNA]</scope>
    <source>
        <strain evidence="2 3">EAF2021</strain>
    </source>
</reference>
<evidence type="ECO:0000313" key="2">
    <source>
        <dbReference type="EMBL" id="KAK8839795.1"/>
    </source>
</evidence>
<protein>
    <recommendedName>
        <fullName evidence="4">Ankyrin repeat protein</fullName>
    </recommendedName>
</protein>
<dbReference type="EMBL" id="JAPFFF010000050">
    <property type="protein sequence ID" value="KAK8839795.1"/>
    <property type="molecule type" value="Genomic_DNA"/>
</dbReference>
<dbReference type="PANTHER" id="PTHR24159">
    <property type="match status" value="1"/>
</dbReference>
<proteinExistence type="predicted"/>
<sequence>MKPFLNEEWFLNSLNGKSKLLKQIEKEIPEKFIENREKGENEDEICKIIQNDSIDEFISFVNKTDYPLTSEVPESIYETNLLLIEKRASLIEYATFFGSVQIFKYLYKNKVEPSPSLWLYAIHGIDEELIHILEDINVSNEEVNDESENEENKSENDEVESNNKKSIYSLLKEAIKCHHNDVANYIINNYIPDAKLVPLCLKYVNFFFFYQENELVNQSLLYYSCIYNYFKVVEFFLRNNSININQKIILNLKEFNNIFKY</sequence>
<dbReference type="InterPro" id="IPR036770">
    <property type="entry name" value="Ankyrin_rpt-contain_sf"/>
</dbReference>
<comment type="caution">
    <text evidence="2">The sequence shown here is derived from an EMBL/GenBank/DDBJ whole genome shotgun (WGS) entry which is preliminary data.</text>
</comment>
<organism evidence="2 3">
    <name type="scientific">Tritrichomonas musculus</name>
    <dbReference type="NCBI Taxonomy" id="1915356"/>
    <lineage>
        <taxon>Eukaryota</taxon>
        <taxon>Metamonada</taxon>
        <taxon>Parabasalia</taxon>
        <taxon>Tritrichomonadida</taxon>
        <taxon>Tritrichomonadidae</taxon>
        <taxon>Tritrichomonas</taxon>
    </lineage>
</organism>
<feature type="region of interest" description="Disordered" evidence="1">
    <location>
        <begin position="141"/>
        <end position="161"/>
    </location>
</feature>
<accession>A0ABR2H2U2</accession>
<name>A0ABR2H2U2_9EUKA</name>
<evidence type="ECO:0000256" key="1">
    <source>
        <dbReference type="SAM" id="MobiDB-lite"/>
    </source>
</evidence>
<dbReference type="SUPFAM" id="SSF48403">
    <property type="entry name" value="Ankyrin repeat"/>
    <property type="match status" value="1"/>
</dbReference>
<dbReference type="Proteomes" id="UP001470230">
    <property type="component" value="Unassembled WGS sequence"/>
</dbReference>
<gene>
    <name evidence="2" type="ORF">M9Y10_031503</name>
</gene>
<keyword evidence="3" id="KW-1185">Reference proteome</keyword>
<evidence type="ECO:0008006" key="4">
    <source>
        <dbReference type="Google" id="ProtNLM"/>
    </source>
</evidence>
<dbReference type="PANTHER" id="PTHR24159:SF5">
    <property type="entry name" value="ANK_REP_REGION DOMAIN-CONTAINING PROTEIN"/>
    <property type="match status" value="1"/>
</dbReference>
<evidence type="ECO:0000313" key="3">
    <source>
        <dbReference type="Proteomes" id="UP001470230"/>
    </source>
</evidence>